<organism evidence="1">
    <name type="scientific">Myoviridae sp. ct9Ns12</name>
    <dbReference type="NCBI Taxonomy" id="2826626"/>
    <lineage>
        <taxon>Viruses</taxon>
        <taxon>Duplodnaviria</taxon>
        <taxon>Heunggongvirae</taxon>
        <taxon>Uroviricota</taxon>
        <taxon>Caudoviricetes</taxon>
    </lineage>
</organism>
<name>A0A8S5MHH1_9CAUD</name>
<dbReference type="EMBL" id="BK014906">
    <property type="protein sequence ID" value="DAD81660.1"/>
    <property type="molecule type" value="Genomic_DNA"/>
</dbReference>
<proteinExistence type="predicted"/>
<evidence type="ECO:0000313" key="1">
    <source>
        <dbReference type="EMBL" id="DAD81660.1"/>
    </source>
</evidence>
<reference evidence="1" key="1">
    <citation type="journal article" date="2021" name="Proc. Natl. Acad. Sci. U.S.A.">
        <title>A Catalog of Tens of Thousands of Viruses from Human Metagenomes Reveals Hidden Associations with Chronic Diseases.</title>
        <authorList>
            <person name="Tisza M.J."/>
            <person name="Buck C.B."/>
        </authorList>
    </citation>
    <scope>NUCLEOTIDE SEQUENCE</scope>
    <source>
        <strain evidence="1">Ct9Ns12</strain>
    </source>
</reference>
<protein>
    <submittedName>
        <fullName evidence="1">Uncharacterized protein</fullName>
    </submittedName>
</protein>
<sequence length="40" mass="4525">MCSVSSSSFEVVVPPFLRDTFGVLFFHNSIFEMLIQSVIN</sequence>
<accession>A0A8S5MHH1</accession>